<evidence type="ECO:0000313" key="2">
    <source>
        <dbReference type="Proteomes" id="UP001157974"/>
    </source>
</evidence>
<proteinExistence type="predicted"/>
<reference evidence="1 2" key="1">
    <citation type="journal article" date="2023" name="Nat. Commun.">
        <title>Origin of minicircular mitochondrial genomes in red algae.</title>
        <authorList>
            <person name="Lee Y."/>
            <person name="Cho C.H."/>
            <person name="Lee Y.M."/>
            <person name="Park S.I."/>
            <person name="Yang J.H."/>
            <person name="West J.A."/>
            <person name="Bhattacharya D."/>
            <person name="Yoon H.S."/>
        </authorList>
    </citation>
    <scope>NUCLEOTIDE SEQUENCE [LARGE SCALE GENOMIC DNA]</scope>
    <source>
        <strain evidence="1 2">CCMP1338</strain>
        <tissue evidence="1">Whole cell</tissue>
    </source>
</reference>
<name>A0AAV8UEV1_9RHOD</name>
<organism evidence="1 2">
    <name type="scientific">Rhodosorus marinus</name>
    <dbReference type="NCBI Taxonomy" id="101924"/>
    <lineage>
        <taxon>Eukaryota</taxon>
        <taxon>Rhodophyta</taxon>
        <taxon>Stylonematophyceae</taxon>
        <taxon>Stylonematales</taxon>
        <taxon>Stylonemataceae</taxon>
        <taxon>Rhodosorus</taxon>
    </lineage>
</organism>
<gene>
    <name evidence="1" type="ORF">NDN08_004872</name>
</gene>
<accession>A0AAV8UEV1</accession>
<protein>
    <recommendedName>
        <fullName evidence="3">ER membrane protein complex subunit 1</fullName>
    </recommendedName>
</protein>
<evidence type="ECO:0008006" key="3">
    <source>
        <dbReference type="Google" id="ProtNLM"/>
    </source>
</evidence>
<sequence>MGRGCEYYELNREYRMSRPRKVLSPSDAQCQVATRTMNGDIVIAGTRSYIGETAGVQRYDSNLDLVWDHGFYLVEDDFPTGVIELSDGSIVVAEKNIRKLDADGNRLWSKFFAPGQGYSERGGGIVEVEHLSIISSMNSGGDIWVHKIAKFGRLLWRKKLSTAGSLCYQERNAAPVYGAVGNYFVGCTTNLHSRGPENYRVHKLSPRGQVLWKKTITEISSTIMYSMLADEDGGVVLGGSNIIKLDARGNIEWEMSSQYITGPMQRTPYGYAFRVQDGFQEIVPNIKPSDTYTPSGSIVSLKSSIAGLFLSKDSSSQQVYAESRVARFAAQWVVIGELAPAGSFFSLRSAVNGRMANLLNQGTKVVLKASKKYSPRSEVLPSDSFRLRNLGAGEVAVQSGDQMLGYLRPEEGVGGGRIIASRSRQPDRNMKVSLISGPIPLSGSKVILRWSRKNLLLETIAGSQVRAEKKILPSKIKAFLFKVVHLGNGRVELQSALTGQKLEANIRTGRVAAWKVDSLPSDNAEFFMDIGKNGYISLTSAAPTLRKFCLFVDSGGWIVANRVRRGSQYCEILAASTR</sequence>
<dbReference type="Proteomes" id="UP001157974">
    <property type="component" value="Unassembled WGS sequence"/>
</dbReference>
<dbReference type="EMBL" id="JAMWBK010000012">
    <property type="protein sequence ID" value="KAJ8901010.1"/>
    <property type="molecule type" value="Genomic_DNA"/>
</dbReference>
<keyword evidence="2" id="KW-1185">Reference proteome</keyword>
<dbReference type="PANTHER" id="PTHR42754:SF1">
    <property type="entry name" value="LIPOPROTEIN"/>
    <property type="match status" value="1"/>
</dbReference>
<comment type="caution">
    <text evidence="1">The sequence shown here is derived from an EMBL/GenBank/DDBJ whole genome shotgun (WGS) entry which is preliminary data.</text>
</comment>
<evidence type="ECO:0000313" key="1">
    <source>
        <dbReference type="EMBL" id="KAJ8901010.1"/>
    </source>
</evidence>
<dbReference type="AlphaFoldDB" id="A0AAV8UEV1"/>
<dbReference type="PANTHER" id="PTHR42754">
    <property type="entry name" value="ENDOGLUCANASE"/>
    <property type="match status" value="1"/>
</dbReference>